<dbReference type="EMBL" id="CM017328">
    <property type="protein sequence ID" value="KAE8124039.1"/>
    <property type="molecule type" value="Genomic_DNA"/>
</dbReference>
<keyword evidence="1" id="KW-0677">Repeat</keyword>
<dbReference type="AlphaFoldDB" id="A0A5N6RQU4"/>
<dbReference type="GO" id="GO:0009451">
    <property type="term" value="P:RNA modification"/>
    <property type="evidence" value="ECO:0007669"/>
    <property type="project" value="InterPro"/>
</dbReference>
<evidence type="ECO:0000256" key="2">
    <source>
        <dbReference type="PROSITE-ProRule" id="PRU00708"/>
    </source>
</evidence>
<dbReference type="InterPro" id="IPR046848">
    <property type="entry name" value="E_motif"/>
</dbReference>
<dbReference type="FunFam" id="1.25.40.10:FF:001223">
    <property type="entry name" value="Pentatricopeptide repeat-containing protein chloroplastic"/>
    <property type="match status" value="1"/>
</dbReference>
<keyword evidence="4" id="KW-1185">Reference proteome</keyword>
<dbReference type="FunFam" id="1.25.40.10:FF:000073">
    <property type="entry name" value="Pentatricopeptide repeat-containing protein chloroplastic"/>
    <property type="match status" value="1"/>
</dbReference>
<name>A0A5N6RQU4_9ROSI</name>
<evidence type="ECO:0000256" key="1">
    <source>
        <dbReference type="ARBA" id="ARBA00022737"/>
    </source>
</evidence>
<evidence type="ECO:0008006" key="5">
    <source>
        <dbReference type="Google" id="ProtNLM"/>
    </source>
</evidence>
<feature type="repeat" description="PPR" evidence="2">
    <location>
        <begin position="215"/>
        <end position="249"/>
    </location>
</feature>
<feature type="repeat" description="PPR" evidence="2">
    <location>
        <begin position="515"/>
        <end position="549"/>
    </location>
</feature>
<feature type="repeat" description="PPR" evidence="2">
    <location>
        <begin position="854"/>
        <end position="888"/>
    </location>
</feature>
<dbReference type="OrthoDB" id="1915063at2759"/>
<protein>
    <recommendedName>
        <fullName evidence="5">Pentacotripeptide-repeat region of PRORP domain-containing protein</fullName>
    </recommendedName>
</protein>
<evidence type="ECO:0000313" key="4">
    <source>
        <dbReference type="Proteomes" id="UP000327013"/>
    </source>
</evidence>
<dbReference type="PROSITE" id="PS51375">
    <property type="entry name" value="PPR"/>
    <property type="match status" value="8"/>
</dbReference>
<dbReference type="InterPro" id="IPR046960">
    <property type="entry name" value="PPR_At4g14850-like_plant"/>
</dbReference>
<feature type="repeat" description="PPR" evidence="2">
    <location>
        <begin position="717"/>
        <end position="751"/>
    </location>
</feature>
<dbReference type="FunFam" id="1.25.40.10:FF:000285">
    <property type="entry name" value="Pentatricopeptide repeat-containing protein, chloroplastic"/>
    <property type="match status" value="1"/>
</dbReference>
<dbReference type="FunFam" id="1.25.40.10:FF:001093">
    <property type="entry name" value="Pentatricopeptide repeat-containing protein At2g34400"/>
    <property type="match status" value="1"/>
</dbReference>
<feature type="repeat" description="PPR" evidence="2">
    <location>
        <begin position="417"/>
        <end position="451"/>
    </location>
</feature>
<feature type="repeat" description="PPR" evidence="2">
    <location>
        <begin position="315"/>
        <end position="349"/>
    </location>
</feature>
<dbReference type="InterPro" id="IPR011990">
    <property type="entry name" value="TPR-like_helical_dom_sf"/>
</dbReference>
<evidence type="ECO:0000313" key="3">
    <source>
        <dbReference type="EMBL" id="KAE8124039.1"/>
    </source>
</evidence>
<dbReference type="Gene3D" id="1.25.40.10">
    <property type="entry name" value="Tetratricopeptide repeat domain"/>
    <property type="match status" value="8"/>
</dbReference>
<dbReference type="PANTHER" id="PTHR47926">
    <property type="entry name" value="PENTATRICOPEPTIDE REPEAT-CONTAINING PROTEIN"/>
    <property type="match status" value="1"/>
</dbReference>
<proteinExistence type="predicted"/>
<dbReference type="Proteomes" id="UP000327013">
    <property type="component" value="Chromosome 8"/>
</dbReference>
<organism evidence="3 4">
    <name type="scientific">Carpinus fangiana</name>
    <dbReference type="NCBI Taxonomy" id="176857"/>
    <lineage>
        <taxon>Eukaryota</taxon>
        <taxon>Viridiplantae</taxon>
        <taxon>Streptophyta</taxon>
        <taxon>Embryophyta</taxon>
        <taxon>Tracheophyta</taxon>
        <taxon>Spermatophyta</taxon>
        <taxon>Magnoliopsida</taxon>
        <taxon>eudicotyledons</taxon>
        <taxon>Gunneridae</taxon>
        <taxon>Pentapetalae</taxon>
        <taxon>rosids</taxon>
        <taxon>fabids</taxon>
        <taxon>Fagales</taxon>
        <taxon>Betulaceae</taxon>
        <taxon>Carpinus</taxon>
    </lineage>
</organism>
<feature type="repeat" description="PPR" evidence="2">
    <location>
        <begin position="114"/>
        <end position="148"/>
    </location>
</feature>
<accession>A0A5N6RQU4</accession>
<feature type="repeat" description="PPR" evidence="2">
    <location>
        <begin position="616"/>
        <end position="650"/>
    </location>
</feature>
<dbReference type="Pfam" id="PF20431">
    <property type="entry name" value="E_motif"/>
    <property type="match status" value="1"/>
</dbReference>
<dbReference type="Pfam" id="PF01535">
    <property type="entry name" value="PPR"/>
    <property type="match status" value="6"/>
</dbReference>
<dbReference type="Pfam" id="PF13041">
    <property type="entry name" value="PPR_2"/>
    <property type="match status" value="4"/>
</dbReference>
<dbReference type="PANTHER" id="PTHR47926:SF496">
    <property type="entry name" value="PENTACOTRIPEPTIDE-REPEAT REGION OF PRORP DOMAIN-CONTAINING PROTEIN"/>
    <property type="match status" value="1"/>
</dbReference>
<dbReference type="InterPro" id="IPR002885">
    <property type="entry name" value="PPR_rpt"/>
</dbReference>
<reference evidence="3 4" key="1">
    <citation type="submission" date="2019-06" db="EMBL/GenBank/DDBJ databases">
        <title>A chromosomal-level reference genome of Carpinus fangiana (Coryloideae, Betulaceae).</title>
        <authorList>
            <person name="Yang X."/>
            <person name="Wang Z."/>
            <person name="Zhang L."/>
            <person name="Hao G."/>
            <person name="Liu J."/>
            <person name="Yang Y."/>
        </authorList>
    </citation>
    <scope>NUCLEOTIDE SEQUENCE [LARGE SCALE GENOMIC DNA]</scope>
    <source>
        <strain evidence="3">Cfa_2016G</strain>
        <tissue evidence="3">Leaf</tissue>
    </source>
</reference>
<sequence length="895" mass="98987">MNSLINQSFRKKFPLFTCKLKSSLAVIESPSVFLVERERKLQNVTPFDPFQFFNEHRKSRHCTVRNTKVMHTHLLKSAALHSNIFVANSLLGWYCRCAAMGDALKLFDTIGQPNVFSWNIIISGYNQNALLEDSWKIFCRMHSLGFEPNEITYGSVLSACTALQAPIFGKQVYSVAMKNGFFSNGYVRAGMIDLLAKNCSFEDALRVFHDVSCENVVCWNAIISGAVRNREYWVALDLFGQMCCGSFMPNSFTFSSILTACAALEELTIGKKVQGWVIKCGVEDVFVGAAIIDLYAKCGDMKEAVREFLQMPIRNVVSWTTVISGFVQKDDSISALKFFKDMREVGEEINNYTVTSVLTACGKPAMLDEAIQIHSWILKTGFYLDAAVGAALINMYSKIGALDLCELVFREVGNIKNLGAWFALISAFAQNQNPGGAIEFFLKMLEQSVRPDKFCTSSLLSIIGCLNLGRQIHCYTLKTGLVFDVSVGSSLFTMYSKSGCLEEAYQVFEKILDKDNVSWASMIAGCTEHGCADRAIQLFREMLFEEITPDQMTLTATLTACSVLRSLRKGKEIHGYALRFGIGKDIVVGGALVTMYSKCGILELASRVFDMLPQKDQIACSSLVSGYAQSGYIEKALLLFRDMLMSDLAIDSFTVSSVLGAIALLSRSGIGTQLHACITKMGLESDVSVGSSLLTMYSKCGSIEDCHKAFYQIEKPDLIGWTAMIVSYAQHGKGAEALRFYELMRKEGIKPDSVTFVGVLSACSHNGLVEEAYIHLNSMAKDYGIEPGYRHYACMVDLLGRSGRLKEAESFINNMPMKPDALLWGTLLAACKVHGDIELGKLAAKKVMELEPCDTGAYVSLSNICAEIGQWEEVLKIRNQMKGTGVKKEPGWSFV</sequence>
<dbReference type="NCBIfam" id="TIGR00756">
    <property type="entry name" value="PPR"/>
    <property type="match status" value="6"/>
</dbReference>
<gene>
    <name evidence="3" type="ORF">FH972_018951</name>
</gene>
<dbReference type="GO" id="GO:0003723">
    <property type="term" value="F:RNA binding"/>
    <property type="evidence" value="ECO:0007669"/>
    <property type="project" value="InterPro"/>
</dbReference>